<dbReference type="Pfam" id="PF08241">
    <property type="entry name" value="Methyltransf_11"/>
    <property type="match status" value="1"/>
</dbReference>
<dbReference type="STRING" id="1817816.A2Y64_00570"/>
<sequence length="249" mass="27531">MSAEGRIGELRRLFDAQREPGRLTGIALGEPAGRSVAVSGLRRRWREALGEINGRRVLELGCGHGGEMAYLSREGAAVVGIDLSPRRLEAARSIAPGPTVLLADAERLPFADGAFSLVYGNSVLLHLDRQRAFAEIGRVLGPRGIAVFLEPLDRHPLLRVYRALFTRRRGLARYPSLEELEGISLGGWTDVTPWYLTAALPVFAERLFGTSGLTRGLAELLSRFDGWLFRRGRWAARRTWTALAVYRKG</sequence>
<evidence type="ECO:0000313" key="2">
    <source>
        <dbReference type="EMBL" id="OGD72348.1"/>
    </source>
</evidence>
<comment type="caution">
    <text evidence="2">The sequence shown here is derived from an EMBL/GenBank/DDBJ whole genome shotgun (WGS) entry which is preliminary data.</text>
</comment>
<evidence type="ECO:0000313" key="3">
    <source>
        <dbReference type="Proteomes" id="UP000177187"/>
    </source>
</evidence>
<dbReference type="AlphaFoldDB" id="A0A1F5EY48"/>
<dbReference type="EMBL" id="MFAF01000125">
    <property type="protein sequence ID" value="OGD72348.1"/>
    <property type="molecule type" value="Genomic_DNA"/>
</dbReference>
<dbReference type="GO" id="GO:0008757">
    <property type="term" value="F:S-adenosylmethionine-dependent methyltransferase activity"/>
    <property type="evidence" value="ECO:0007669"/>
    <property type="project" value="InterPro"/>
</dbReference>
<gene>
    <name evidence="2" type="ORF">A2Y64_00570</name>
</gene>
<evidence type="ECO:0000259" key="1">
    <source>
        <dbReference type="Pfam" id="PF08241"/>
    </source>
</evidence>
<dbReference type="InterPro" id="IPR013216">
    <property type="entry name" value="Methyltransf_11"/>
</dbReference>
<reference evidence="2 3" key="1">
    <citation type="journal article" date="2016" name="Nat. Commun.">
        <title>Thousands of microbial genomes shed light on interconnected biogeochemical processes in an aquifer system.</title>
        <authorList>
            <person name="Anantharaman K."/>
            <person name="Brown C.T."/>
            <person name="Hug L.A."/>
            <person name="Sharon I."/>
            <person name="Castelle C.J."/>
            <person name="Probst A.J."/>
            <person name="Thomas B.C."/>
            <person name="Singh A."/>
            <person name="Wilkins M.J."/>
            <person name="Karaoz U."/>
            <person name="Brodie E.L."/>
            <person name="Williams K.H."/>
            <person name="Hubbard S.S."/>
            <person name="Banfield J.F."/>
        </authorList>
    </citation>
    <scope>NUCLEOTIDE SEQUENCE [LARGE SCALE GENOMIC DNA]</scope>
</reference>
<proteinExistence type="predicted"/>
<protein>
    <recommendedName>
        <fullName evidence="1">Methyltransferase type 11 domain-containing protein</fullName>
    </recommendedName>
</protein>
<dbReference type="PANTHER" id="PTHR43591">
    <property type="entry name" value="METHYLTRANSFERASE"/>
    <property type="match status" value="1"/>
</dbReference>
<dbReference type="SUPFAM" id="SSF53335">
    <property type="entry name" value="S-adenosyl-L-methionine-dependent methyltransferases"/>
    <property type="match status" value="1"/>
</dbReference>
<organism evidence="2 3">
    <name type="scientific">Candidatus Coatesbacteria bacterium RBG_13_66_14</name>
    <dbReference type="NCBI Taxonomy" id="1817816"/>
    <lineage>
        <taxon>Bacteria</taxon>
        <taxon>Candidatus Coatesiibacteriota</taxon>
    </lineage>
</organism>
<feature type="domain" description="Methyltransferase type 11" evidence="1">
    <location>
        <begin position="58"/>
        <end position="148"/>
    </location>
</feature>
<dbReference type="Gene3D" id="3.40.50.150">
    <property type="entry name" value="Vaccinia Virus protein VP39"/>
    <property type="match status" value="1"/>
</dbReference>
<dbReference type="Proteomes" id="UP000177187">
    <property type="component" value="Unassembled WGS sequence"/>
</dbReference>
<accession>A0A1F5EY48</accession>
<dbReference type="CDD" id="cd02440">
    <property type="entry name" value="AdoMet_MTases"/>
    <property type="match status" value="1"/>
</dbReference>
<dbReference type="InterPro" id="IPR029063">
    <property type="entry name" value="SAM-dependent_MTases_sf"/>
</dbReference>
<name>A0A1F5EY48_9BACT</name>